<accession>A0A699ZDS3</accession>
<sequence>MREEVLRLAGPAYISEEQPGVYVRRLEAACQLLHRKLQPSYISSGPSTHNAPPAGALPIPLPAGNTAAVELCTSLLTDQEVLDVVLALHDIRIAQLSKLLPWSPHRHTLYLPLPSESLDQQLRQSQRSVPGSQLSQFISRLERATRMEGDPLLFVFDSMHRVMQLVLAALQSLPFRPHPQHRDPEATTHTSATTQLPPGYHRCSACLLLSLRLALRVIQFCIDQSNGVDQLLAQLHATLPGLLLGLNMSVAVMQAAGHPDAQVHRLLLLRCILHLGPVHSHSMVSKIWYNSKDMVDQLNAEPITSCPDHLARLLASSPAVTGWPGPLPAKLSSEHSSTAGGSSGLGHTSGTSSSNSGRGRGKVPGKSTGQGGKGSSTACPKDLASVNTFAHVAQALCAVLGRQEEGLIMDQLISTCKAEGQESLNELQTDASCLATAALRLMEREHHCLKYMERTLGAPLAPIRLGAVALGHQIYPSSACSLPLFSVVLSVLPRSLVLLQGTVAAVRLGATLDNHFTMRAFPGCFRDSYSSLYVALRLTVELWPDGRCLPAMLRLLVRTAAAGAHGYSTQALLWDGVPDYKAETRLLSGSKRTPELKARTPQLEALLTNTLDCVCSVWVLLLLPEAQCQSEQASIDMRVRLNDSHQQDQNAKGSAACDRKGIDYLRPSAQQLAPLALDLVWGMEGTLQMMQQHWHMFPPVARVEETSRMCNLFRACCVLLHVLGHVIKVLADPAAVGPAGLAVQPASWLPCGNSLVEG</sequence>
<reference evidence="2 3" key="1">
    <citation type="submission" date="2020-02" db="EMBL/GenBank/DDBJ databases">
        <title>Draft genome sequence of Haematococcus lacustris strain NIES-144.</title>
        <authorList>
            <person name="Morimoto D."/>
            <person name="Nakagawa S."/>
            <person name="Yoshida T."/>
            <person name="Sawayama S."/>
        </authorList>
    </citation>
    <scope>NUCLEOTIDE SEQUENCE [LARGE SCALE GENOMIC DNA]</scope>
    <source>
        <strain evidence="2 3">NIES-144</strain>
    </source>
</reference>
<evidence type="ECO:0000313" key="2">
    <source>
        <dbReference type="EMBL" id="GFH20763.1"/>
    </source>
</evidence>
<organism evidence="2 3">
    <name type="scientific">Haematococcus lacustris</name>
    <name type="common">Green alga</name>
    <name type="synonym">Haematococcus pluvialis</name>
    <dbReference type="NCBI Taxonomy" id="44745"/>
    <lineage>
        <taxon>Eukaryota</taxon>
        <taxon>Viridiplantae</taxon>
        <taxon>Chlorophyta</taxon>
        <taxon>core chlorophytes</taxon>
        <taxon>Chlorophyceae</taxon>
        <taxon>CS clade</taxon>
        <taxon>Chlamydomonadales</taxon>
        <taxon>Haematococcaceae</taxon>
        <taxon>Haematococcus</taxon>
    </lineage>
</organism>
<feature type="non-terminal residue" evidence="2">
    <location>
        <position position="1"/>
    </location>
</feature>
<proteinExistence type="predicted"/>
<evidence type="ECO:0000256" key="1">
    <source>
        <dbReference type="SAM" id="MobiDB-lite"/>
    </source>
</evidence>
<dbReference type="AlphaFoldDB" id="A0A699ZDS3"/>
<comment type="caution">
    <text evidence="2">The sequence shown here is derived from an EMBL/GenBank/DDBJ whole genome shotgun (WGS) entry which is preliminary data.</text>
</comment>
<feature type="region of interest" description="Disordered" evidence="1">
    <location>
        <begin position="325"/>
        <end position="377"/>
    </location>
</feature>
<evidence type="ECO:0000313" key="3">
    <source>
        <dbReference type="Proteomes" id="UP000485058"/>
    </source>
</evidence>
<keyword evidence="3" id="KW-1185">Reference proteome</keyword>
<protein>
    <submittedName>
        <fullName evidence="2">Uncharacterized protein</fullName>
    </submittedName>
</protein>
<gene>
    <name evidence="2" type="ORF">HaLaN_17937</name>
</gene>
<feature type="compositionally biased region" description="Low complexity" evidence="1">
    <location>
        <begin position="334"/>
        <end position="357"/>
    </location>
</feature>
<dbReference type="Proteomes" id="UP000485058">
    <property type="component" value="Unassembled WGS sequence"/>
</dbReference>
<name>A0A699ZDS3_HAELA</name>
<feature type="non-terminal residue" evidence="2">
    <location>
        <position position="758"/>
    </location>
</feature>
<dbReference type="EMBL" id="BLLF01001693">
    <property type="protein sequence ID" value="GFH20763.1"/>
    <property type="molecule type" value="Genomic_DNA"/>
</dbReference>